<evidence type="ECO:0000256" key="4">
    <source>
        <dbReference type="ARBA" id="ARBA00023284"/>
    </source>
</evidence>
<feature type="signal peptide" evidence="5">
    <location>
        <begin position="1"/>
        <end position="23"/>
    </location>
</feature>
<dbReference type="InterPro" id="IPR013766">
    <property type="entry name" value="Thioredoxin_domain"/>
</dbReference>
<dbReference type="Pfam" id="PF18312">
    <property type="entry name" value="ScsC_N"/>
    <property type="match status" value="1"/>
</dbReference>
<evidence type="ECO:0000256" key="2">
    <source>
        <dbReference type="ARBA" id="ARBA00023002"/>
    </source>
</evidence>
<dbReference type="CDD" id="cd03023">
    <property type="entry name" value="DsbA_Com1_like"/>
    <property type="match status" value="1"/>
</dbReference>
<keyword evidence="3" id="KW-1015">Disulfide bond</keyword>
<feature type="chain" id="PRO_5046352524" evidence="5">
    <location>
        <begin position="24"/>
        <end position="248"/>
    </location>
</feature>
<dbReference type="InterPro" id="IPR001853">
    <property type="entry name" value="DSBA-like_thioredoxin_dom"/>
</dbReference>
<comment type="caution">
    <text evidence="7">The sequence shown here is derived from an EMBL/GenBank/DDBJ whole genome shotgun (WGS) entry which is preliminary data.</text>
</comment>
<dbReference type="EMBL" id="JAIRBT010000018">
    <property type="protein sequence ID" value="MBZ6067261.1"/>
    <property type="molecule type" value="Genomic_DNA"/>
</dbReference>
<keyword evidence="4" id="KW-0676">Redox-active center</keyword>
<organism evidence="7 8">
    <name type="scientific">Aeromonas schubertii</name>
    <dbReference type="NCBI Taxonomy" id="652"/>
    <lineage>
        <taxon>Bacteria</taxon>
        <taxon>Pseudomonadati</taxon>
        <taxon>Pseudomonadota</taxon>
        <taxon>Gammaproteobacteria</taxon>
        <taxon>Aeromonadales</taxon>
        <taxon>Aeromonadaceae</taxon>
        <taxon>Aeromonas</taxon>
    </lineage>
</organism>
<feature type="domain" description="Thioredoxin" evidence="6">
    <location>
        <begin position="15"/>
        <end position="244"/>
    </location>
</feature>
<evidence type="ECO:0000313" key="7">
    <source>
        <dbReference type="EMBL" id="MBZ6067261.1"/>
    </source>
</evidence>
<dbReference type="RefSeq" id="WP_005347896.1">
    <property type="nucleotide sequence ID" value="NZ_JAIRBT010000018.1"/>
</dbReference>
<dbReference type="InterPro" id="IPR041205">
    <property type="entry name" value="ScsC_N"/>
</dbReference>
<dbReference type="InterPro" id="IPR036249">
    <property type="entry name" value="Thioredoxin-like_sf"/>
</dbReference>
<keyword evidence="8" id="KW-1185">Reference proteome</keyword>
<accession>A0ABS7VDW8</accession>
<proteinExistence type="predicted"/>
<evidence type="ECO:0000256" key="3">
    <source>
        <dbReference type="ARBA" id="ARBA00023157"/>
    </source>
</evidence>
<protein>
    <submittedName>
        <fullName evidence="7">DsbA family protein</fullName>
    </submittedName>
</protein>
<evidence type="ECO:0000256" key="5">
    <source>
        <dbReference type="SAM" id="SignalP"/>
    </source>
</evidence>
<name>A0ABS7VDW8_9GAMM</name>
<dbReference type="PROSITE" id="PS51352">
    <property type="entry name" value="THIOREDOXIN_2"/>
    <property type="match status" value="1"/>
</dbReference>
<evidence type="ECO:0000259" key="6">
    <source>
        <dbReference type="PROSITE" id="PS51352"/>
    </source>
</evidence>
<evidence type="ECO:0000313" key="8">
    <source>
        <dbReference type="Proteomes" id="UP000774958"/>
    </source>
</evidence>
<keyword evidence="1 5" id="KW-0732">Signal</keyword>
<dbReference type="PANTHER" id="PTHR13887">
    <property type="entry name" value="GLUTATHIONE S-TRANSFERASE KAPPA"/>
    <property type="match status" value="1"/>
</dbReference>
<reference evidence="7 8" key="1">
    <citation type="submission" date="2021-09" db="EMBL/GenBank/DDBJ databases">
        <title>Aeromonas schubertii isolated from Asian sea bass.</title>
        <authorList>
            <person name="Pinpimai K."/>
        </authorList>
    </citation>
    <scope>NUCLEOTIDE SEQUENCE [LARGE SCALE GENOMIC DNA]</scope>
    <source>
        <strain evidence="7 8">CHULA2021a</strain>
    </source>
</reference>
<dbReference type="Pfam" id="PF01323">
    <property type="entry name" value="DSBA"/>
    <property type="match status" value="1"/>
</dbReference>
<dbReference type="Gene3D" id="3.40.30.10">
    <property type="entry name" value="Glutaredoxin"/>
    <property type="match status" value="1"/>
</dbReference>
<dbReference type="Proteomes" id="UP000774958">
    <property type="component" value="Unassembled WGS sequence"/>
</dbReference>
<evidence type="ECO:0000256" key="1">
    <source>
        <dbReference type="ARBA" id="ARBA00022729"/>
    </source>
</evidence>
<dbReference type="PANTHER" id="PTHR13887:SF14">
    <property type="entry name" value="DISULFIDE BOND FORMATION PROTEIN D"/>
    <property type="match status" value="1"/>
</dbReference>
<gene>
    <name evidence="7" type="ORF">LA374_13745</name>
</gene>
<sequence>MRIKSVLIGALAGATLMGLPLQAAELTKSDVEQIVRDYLLKNPEILVEMSNQLRSKQESMQAANDKDLIKAHAKQLYDNKDPEIGNPKGSLTIVEFFDYNCGYCKRAHPLIAQLLKDDKDIRYIYKQFPILSETSLYAARAALAVQLTQPGKYVAFHDKLAGFQGHLSDEAQVEKLAKEAGVDWSKAKAKLDDPAVNQSLGTSRALAEALGISGTPAFIIGDQVLRGAPRDLATLKAFIKDVRSGKSS</sequence>
<keyword evidence="2" id="KW-0560">Oxidoreductase</keyword>
<dbReference type="SUPFAM" id="SSF52833">
    <property type="entry name" value="Thioredoxin-like"/>
    <property type="match status" value="1"/>
</dbReference>